<keyword evidence="2" id="KW-0812">Transmembrane</keyword>
<keyword evidence="2" id="KW-0472">Membrane</keyword>
<accession>A0AAE0AQD9</accession>
<proteinExistence type="predicted"/>
<evidence type="ECO:0000313" key="3">
    <source>
        <dbReference type="EMBL" id="KAK3222048.1"/>
    </source>
</evidence>
<reference evidence="3" key="1">
    <citation type="journal article" date="2023" name="Plant J.">
        <title>Genome sequences and population genomics provide insights into the demographic history, inbreeding, and mutation load of two 'living fossil' tree species of Dipteronia.</title>
        <authorList>
            <person name="Feng Y."/>
            <person name="Comes H.P."/>
            <person name="Chen J."/>
            <person name="Zhu S."/>
            <person name="Lu R."/>
            <person name="Zhang X."/>
            <person name="Li P."/>
            <person name="Qiu J."/>
            <person name="Olsen K.M."/>
            <person name="Qiu Y."/>
        </authorList>
    </citation>
    <scope>NUCLEOTIDE SEQUENCE</scope>
    <source>
        <strain evidence="3">NBL</strain>
    </source>
</reference>
<feature type="compositionally biased region" description="Acidic residues" evidence="1">
    <location>
        <begin position="50"/>
        <end position="66"/>
    </location>
</feature>
<evidence type="ECO:0000256" key="1">
    <source>
        <dbReference type="SAM" id="MobiDB-lite"/>
    </source>
</evidence>
<gene>
    <name evidence="3" type="ORF">Dsin_009073</name>
</gene>
<evidence type="ECO:0000256" key="2">
    <source>
        <dbReference type="SAM" id="Phobius"/>
    </source>
</evidence>
<feature type="region of interest" description="Disordered" evidence="1">
    <location>
        <begin position="33"/>
        <end position="73"/>
    </location>
</feature>
<protein>
    <submittedName>
        <fullName evidence="3">Uncharacterized protein</fullName>
    </submittedName>
</protein>
<dbReference type="Proteomes" id="UP001281410">
    <property type="component" value="Unassembled WGS sequence"/>
</dbReference>
<name>A0AAE0AQD9_9ROSI</name>
<keyword evidence="4" id="KW-1185">Reference proteome</keyword>
<dbReference type="EMBL" id="JANJYJ010000003">
    <property type="protein sequence ID" value="KAK3222048.1"/>
    <property type="molecule type" value="Genomic_DNA"/>
</dbReference>
<dbReference type="AlphaFoldDB" id="A0AAE0AQD9"/>
<organism evidence="3 4">
    <name type="scientific">Dipteronia sinensis</name>
    <dbReference type="NCBI Taxonomy" id="43782"/>
    <lineage>
        <taxon>Eukaryota</taxon>
        <taxon>Viridiplantae</taxon>
        <taxon>Streptophyta</taxon>
        <taxon>Embryophyta</taxon>
        <taxon>Tracheophyta</taxon>
        <taxon>Spermatophyta</taxon>
        <taxon>Magnoliopsida</taxon>
        <taxon>eudicotyledons</taxon>
        <taxon>Gunneridae</taxon>
        <taxon>Pentapetalae</taxon>
        <taxon>rosids</taxon>
        <taxon>malvids</taxon>
        <taxon>Sapindales</taxon>
        <taxon>Sapindaceae</taxon>
        <taxon>Hippocastanoideae</taxon>
        <taxon>Acereae</taxon>
        <taxon>Dipteronia</taxon>
    </lineage>
</organism>
<feature type="transmembrane region" description="Helical" evidence="2">
    <location>
        <begin position="290"/>
        <end position="311"/>
    </location>
</feature>
<keyword evidence="2" id="KW-1133">Transmembrane helix</keyword>
<evidence type="ECO:0000313" key="4">
    <source>
        <dbReference type="Proteomes" id="UP001281410"/>
    </source>
</evidence>
<comment type="caution">
    <text evidence="3">The sequence shown here is derived from an EMBL/GenBank/DDBJ whole genome shotgun (WGS) entry which is preliminary data.</text>
</comment>
<sequence length="314" mass="36252">MAGFLVHCDRHWIESPVGTPYFKSVSGSNQPFGSVPSPGFTSTNKHAEDVVDDSESSETSDTDDETCSNRQTSTGGELFSRRFADPGCNIRRKDIICDMRDKHDINLSYNKAYRSKDRALHSVFNMLPAYFHILVKSNLGTVTKIETNRKNRFKYGFMAVGACIEGFNIVIRPSYCRRCYPLEVQDQRCFVSCGVQGWKRGDMINLYYRATYVYRVEEEEFDRLMAELKAMHHKVYDELLEVGIQKFSRVHSPKKRFKCMPINTLCSDFFTTGWLKQAYVMVDMQERKKVVDVMVVVYVLYGIMSSMVVVMELY</sequence>